<accession>A0A178MNJ6</accession>
<evidence type="ECO:0000256" key="1">
    <source>
        <dbReference type="ARBA" id="ARBA00022801"/>
    </source>
</evidence>
<dbReference type="Proteomes" id="UP000078428">
    <property type="component" value="Unassembled WGS sequence"/>
</dbReference>
<dbReference type="Gene3D" id="3.90.1140.10">
    <property type="entry name" value="Cyclic phosphodiesterase"/>
    <property type="match status" value="1"/>
</dbReference>
<keyword evidence="1 2" id="KW-0378">Hydrolase</keyword>
<organism evidence="4 5">
    <name type="scientific">Paramagnetospirillum marisnigri</name>
    <dbReference type="NCBI Taxonomy" id="1285242"/>
    <lineage>
        <taxon>Bacteria</taxon>
        <taxon>Pseudomonadati</taxon>
        <taxon>Pseudomonadota</taxon>
        <taxon>Alphaproteobacteria</taxon>
        <taxon>Rhodospirillales</taxon>
        <taxon>Magnetospirillaceae</taxon>
        <taxon>Paramagnetospirillum</taxon>
    </lineage>
</organism>
<feature type="domain" description="Phosphoesterase HXTX" evidence="3">
    <location>
        <begin position="9"/>
        <end position="86"/>
    </location>
</feature>
<dbReference type="EMBL" id="LWQT01000055">
    <property type="protein sequence ID" value="OAN50256.1"/>
    <property type="molecule type" value="Genomic_DNA"/>
</dbReference>
<feature type="short sequence motif" description="HXTX 2" evidence="2">
    <location>
        <begin position="121"/>
        <end position="124"/>
    </location>
</feature>
<dbReference type="RefSeq" id="WP_068492643.1">
    <property type="nucleotide sequence ID" value="NZ_LWQT01000055.1"/>
</dbReference>
<dbReference type="GO" id="GO:0008664">
    <property type="term" value="F:RNA 2',3'-cyclic 3'-phosphodiesterase activity"/>
    <property type="evidence" value="ECO:0007669"/>
    <property type="project" value="UniProtKB-EC"/>
</dbReference>
<comment type="caution">
    <text evidence="4">The sequence shown here is derived from an EMBL/GenBank/DDBJ whole genome shotgun (WGS) entry which is preliminary data.</text>
</comment>
<dbReference type="PANTHER" id="PTHR35561:SF1">
    <property type="entry name" value="RNA 2',3'-CYCLIC PHOSPHODIESTERASE"/>
    <property type="match status" value="1"/>
</dbReference>
<dbReference type="STRING" id="1285242.A6A04_02310"/>
<dbReference type="SUPFAM" id="SSF55144">
    <property type="entry name" value="LigT-like"/>
    <property type="match status" value="1"/>
</dbReference>
<evidence type="ECO:0000313" key="5">
    <source>
        <dbReference type="Proteomes" id="UP000078428"/>
    </source>
</evidence>
<protein>
    <recommendedName>
        <fullName evidence="2">RNA 2',3'-cyclic phosphodiesterase</fullName>
        <shortName evidence="2">RNA 2',3'-CPDase</shortName>
        <ecNumber evidence="2">3.1.4.58</ecNumber>
    </recommendedName>
</protein>
<dbReference type="PANTHER" id="PTHR35561">
    <property type="entry name" value="RNA 2',3'-CYCLIC PHOSPHODIESTERASE"/>
    <property type="match status" value="1"/>
</dbReference>
<feature type="active site" description="Proton donor" evidence="2">
    <location>
        <position position="37"/>
    </location>
</feature>
<feature type="short sequence motif" description="HXTX 1" evidence="2">
    <location>
        <begin position="37"/>
        <end position="40"/>
    </location>
</feature>
<feature type="active site" description="Proton acceptor" evidence="2">
    <location>
        <position position="121"/>
    </location>
</feature>
<dbReference type="GO" id="GO:0016874">
    <property type="term" value="F:ligase activity"/>
    <property type="evidence" value="ECO:0007669"/>
    <property type="project" value="UniProtKB-KW"/>
</dbReference>
<evidence type="ECO:0000259" key="3">
    <source>
        <dbReference type="Pfam" id="PF02834"/>
    </source>
</evidence>
<dbReference type="EC" id="3.1.4.58" evidence="2"/>
<evidence type="ECO:0000313" key="4">
    <source>
        <dbReference type="EMBL" id="OAN50256.1"/>
    </source>
</evidence>
<dbReference type="InterPro" id="IPR009097">
    <property type="entry name" value="Cyclic_Pdiesterase"/>
</dbReference>
<keyword evidence="5" id="KW-1185">Reference proteome</keyword>
<dbReference type="InterPro" id="IPR004175">
    <property type="entry name" value="RNA_CPDase"/>
</dbReference>
<dbReference type="NCBIfam" id="TIGR02258">
    <property type="entry name" value="2_5_ligase"/>
    <property type="match status" value="1"/>
</dbReference>
<dbReference type="GO" id="GO:0004113">
    <property type="term" value="F:2',3'-cyclic-nucleotide 3'-phosphodiesterase activity"/>
    <property type="evidence" value="ECO:0007669"/>
    <property type="project" value="InterPro"/>
</dbReference>
<dbReference type="OrthoDB" id="9793819at2"/>
<dbReference type="Pfam" id="PF02834">
    <property type="entry name" value="LigT_PEase"/>
    <property type="match status" value="2"/>
</dbReference>
<comment type="function">
    <text evidence="2">Hydrolyzes RNA 2',3'-cyclic phosphodiester to an RNA 2'-phosphomonoester.</text>
</comment>
<sequence length="183" mass="20255">MIRLFVALELPPATRARLVALGGGLEGARWVEFHNLHLTLRFIGEVDEAQAEDIHHELASIRAEPLDWVLSGLGLFGDRHRAHTLWAGVELSDALERLAAKVDAAVLRAGVKPDPKRYTPHVTLARLKNTPPPRIQAFMAGCPVIGPEVIPAEEFCLYRSRLGRHGPDYDVLERYPLGLRAAP</sequence>
<dbReference type="HAMAP" id="MF_01940">
    <property type="entry name" value="RNA_CPDase"/>
    <property type="match status" value="1"/>
</dbReference>
<keyword evidence="4" id="KW-0436">Ligase</keyword>
<dbReference type="InterPro" id="IPR014051">
    <property type="entry name" value="Phosphoesterase_HXTX"/>
</dbReference>
<comment type="similarity">
    <text evidence="2">Belongs to the 2H phosphoesterase superfamily. ThpR family.</text>
</comment>
<reference evidence="4 5" key="1">
    <citation type="submission" date="2016-04" db="EMBL/GenBank/DDBJ databases">
        <title>Draft genome sequence of freshwater magnetotactic bacteria Magnetospirillum marisnigri SP-1 and Magnetospirillum moscoviense BB-1.</title>
        <authorList>
            <person name="Koziaeva V."/>
            <person name="Dziuba M.V."/>
            <person name="Ivanov T.M."/>
            <person name="Kuznetsov B."/>
            <person name="Grouzdev D.S."/>
        </authorList>
    </citation>
    <scope>NUCLEOTIDE SEQUENCE [LARGE SCALE GENOMIC DNA]</scope>
    <source>
        <strain evidence="4 5">SP-1</strain>
    </source>
</reference>
<comment type="catalytic activity">
    <reaction evidence="2">
        <text>a 3'-end 2',3'-cyclophospho-ribonucleotide-RNA + H2O = a 3'-end 2'-phospho-ribonucleotide-RNA + H(+)</text>
        <dbReference type="Rhea" id="RHEA:11828"/>
        <dbReference type="Rhea" id="RHEA-COMP:10464"/>
        <dbReference type="Rhea" id="RHEA-COMP:17353"/>
        <dbReference type="ChEBI" id="CHEBI:15377"/>
        <dbReference type="ChEBI" id="CHEBI:15378"/>
        <dbReference type="ChEBI" id="CHEBI:83064"/>
        <dbReference type="ChEBI" id="CHEBI:173113"/>
        <dbReference type="EC" id="3.1.4.58"/>
    </reaction>
</comment>
<name>A0A178MNJ6_9PROT</name>
<dbReference type="AlphaFoldDB" id="A0A178MNJ6"/>
<gene>
    <name evidence="4" type="ORF">A6A04_02310</name>
</gene>
<feature type="domain" description="Phosphoesterase HXTX" evidence="3">
    <location>
        <begin position="91"/>
        <end position="167"/>
    </location>
</feature>
<proteinExistence type="inferred from homology"/>
<evidence type="ECO:0000256" key="2">
    <source>
        <dbReference type="HAMAP-Rule" id="MF_01940"/>
    </source>
</evidence>